<evidence type="ECO:0000313" key="2">
    <source>
        <dbReference type="EMBL" id="GBO94344.1"/>
    </source>
</evidence>
<sequence>MLDLGNSAGQLALALNGKLLQPAQGSDGTIFPVIRRTSRIKTSPDRGEADEGRRGTEDHTVGIFSLPDWQVQRRVR</sequence>
<feature type="compositionally biased region" description="Basic and acidic residues" evidence="1">
    <location>
        <begin position="42"/>
        <end position="60"/>
    </location>
</feature>
<dbReference type="RefSeq" id="WP_116270542.1">
    <property type="nucleotide sequence ID" value="NZ_BGZJ01000001.1"/>
</dbReference>
<dbReference type="EMBL" id="BGZJ01000001">
    <property type="protein sequence ID" value="GBO94344.1"/>
    <property type="molecule type" value="Genomic_DNA"/>
</dbReference>
<keyword evidence="3" id="KW-1185">Reference proteome</keyword>
<gene>
    <name evidence="2" type="ORF">MESMUL_16980</name>
</gene>
<comment type="caution">
    <text evidence="2">The sequence shown here is derived from an EMBL/GenBank/DDBJ whole genome shotgun (WGS) entry which is preliminary data.</text>
</comment>
<evidence type="ECO:0000313" key="3">
    <source>
        <dbReference type="Proteomes" id="UP000266091"/>
    </source>
</evidence>
<reference evidence="2 3" key="1">
    <citation type="journal article" date="2018" name="Int. J. Syst. Evol. Microbiol.">
        <title>Mesosutterella multiformis gen. nov., sp. nov., a member of the family Sutterellaceae and Sutterella megalosphaeroides sp. nov., isolated from human faeces.</title>
        <authorList>
            <person name="Sakamoto M."/>
            <person name="Ikeyama N."/>
            <person name="Kunihiro T."/>
            <person name="Iino T."/>
            <person name="Yuki M."/>
            <person name="Ohkuma M."/>
        </authorList>
    </citation>
    <scope>NUCLEOTIDE SEQUENCE [LARGE SCALE GENOMIC DNA]</scope>
    <source>
        <strain evidence="2 3">4NBBH2</strain>
    </source>
</reference>
<dbReference type="AlphaFoldDB" id="A0A388SI19"/>
<name>A0A388SI19_9BURK</name>
<protein>
    <submittedName>
        <fullName evidence="2">Uncharacterized protein</fullName>
    </submittedName>
</protein>
<proteinExistence type="predicted"/>
<dbReference type="Proteomes" id="UP000266091">
    <property type="component" value="Unassembled WGS sequence"/>
</dbReference>
<feature type="region of interest" description="Disordered" evidence="1">
    <location>
        <begin position="31"/>
        <end position="61"/>
    </location>
</feature>
<organism evidence="2 3">
    <name type="scientific">Mesosutterella multiformis</name>
    <dbReference type="NCBI Taxonomy" id="2259133"/>
    <lineage>
        <taxon>Bacteria</taxon>
        <taxon>Pseudomonadati</taxon>
        <taxon>Pseudomonadota</taxon>
        <taxon>Betaproteobacteria</taxon>
        <taxon>Burkholderiales</taxon>
        <taxon>Sutterellaceae</taxon>
        <taxon>Mesosutterella</taxon>
    </lineage>
</organism>
<evidence type="ECO:0000256" key="1">
    <source>
        <dbReference type="SAM" id="MobiDB-lite"/>
    </source>
</evidence>
<accession>A0A388SI19</accession>